<sequence>MRCFRCRRLSRWAWTSCVLYLRFQTLAESGVDVTKEKISWDVTGSMGGVEMSGRAQF</sequence>
<feature type="signal peptide" evidence="1">
    <location>
        <begin position="1"/>
        <end position="27"/>
    </location>
</feature>
<evidence type="ECO:0000313" key="2">
    <source>
        <dbReference type="EMBL" id="KZT36014.1"/>
    </source>
</evidence>
<organism evidence="2 3">
    <name type="scientific">Sistotremastrum suecicum HHB10207 ss-3</name>
    <dbReference type="NCBI Taxonomy" id="1314776"/>
    <lineage>
        <taxon>Eukaryota</taxon>
        <taxon>Fungi</taxon>
        <taxon>Dikarya</taxon>
        <taxon>Basidiomycota</taxon>
        <taxon>Agaricomycotina</taxon>
        <taxon>Agaricomycetes</taxon>
        <taxon>Sistotremastrales</taxon>
        <taxon>Sistotremastraceae</taxon>
        <taxon>Sistotremastrum</taxon>
    </lineage>
</organism>
<reference evidence="2 3" key="1">
    <citation type="journal article" date="2016" name="Mol. Biol. Evol.">
        <title>Comparative Genomics of Early-Diverging Mushroom-Forming Fungi Provides Insights into the Origins of Lignocellulose Decay Capabilities.</title>
        <authorList>
            <person name="Nagy L.G."/>
            <person name="Riley R."/>
            <person name="Tritt A."/>
            <person name="Adam C."/>
            <person name="Daum C."/>
            <person name="Floudas D."/>
            <person name="Sun H."/>
            <person name="Yadav J.S."/>
            <person name="Pangilinan J."/>
            <person name="Larsson K.H."/>
            <person name="Matsuura K."/>
            <person name="Barry K."/>
            <person name="Labutti K."/>
            <person name="Kuo R."/>
            <person name="Ohm R.A."/>
            <person name="Bhattacharya S.S."/>
            <person name="Shirouzu T."/>
            <person name="Yoshinaga Y."/>
            <person name="Martin F.M."/>
            <person name="Grigoriev I.V."/>
            <person name="Hibbett D.S."/>
        </authorList>
    </citation>
    <scope>NUCLEOTIDE SEQUENCE [LARGE SCALE GENOMIC DNA]</scope>
    <source>
        <strain evidence="2 3">HHB10207 ss-3</strain>
    </source>
</reference>
<dbReference type="AlphaFoldDB" id="A0A166B5C9"/>
<accession>A0A166B5C9</accession>
<protein>
    <submittedName>
        <fullName evidence="2">Uncharacterized protein</fullName>
    </submittedName>
</protein>
<evidence type="ECO:0000313" key="3">
    <source>
        <dbReference type="Proteomes" id="UP000076798"/>
    </source>
</evidence>
<feature type="chain" id="PRO_5007871044" evidence="1">
    <location>
        <begin position="28"/>
        <end position="57"/>
    </location>
</feature>
<proteinExistence type="predicted"/>
<dbReference type="EMBL" id="KV428120">
    <property type="protein sequence ID" value="KZT36014.1"/>
    <property type="molecule type" value="Genomic_DNA"/>
</dbReference>
<keyword evidence="3" id="KW-1185">Reference proteome</keyword>
<name>A0A166B5C9_9AGAM</name>
<evidence type="ECO:0000256" key="1">
    <source>
        <dbReference type="SAM" id="SignalP"/>
    </source>
</evidence>
<dbReference type="Proteomes" id="UP000076798">
    <property type="component" value="Unassembled WGS sequence"/>
</dbReference>
<gene>
    <name evidence="2" type="ORF">SISSUDRAFT_103148</name>
</gene>
<keyword evidence="1" id="KW-0732">Signal</keyword>